<proteinExistence type="predicted"/>
<dbReference type="PROSITE" id="PS51257">
    <property type="entry name" value="PROKAR_LIPOPROTEIN"/>
    <property type="match status" value="1"/>
</dbReference>
<sequence>MLANRPKYLEIARLGCILLILGGCQSGDPQLRQASQAMAQMATSKMLSRSCFYWVYPEGQPSEYIDYLFSDLGTVEWPIALDAMEAEQMKAIRQTPLPPEVRVSPLERNYPQEKELVLLPDDENGTIAARGYMPDEETPTLETAWPLAIATPDEITAQFCHSNIELGIEGSTSNP</sequence>
<organism evidence="1 2">
    <name type="scientific">Roseofilum casamattae BLCC-M143</name>
    <dbReference type="NCBI Taxonomy" id="3022442"/>
    <lineage>
        <taxon>Bacteria</taxon>
        <taxon>Bacillati</taxon>
        <taxon>Cyanobacteriota</taxon>
        <taxon>Cyanophyceae</taxon>
        <taxon>Desertifilales</taxon>
        <taxon>Desertifilaceae</taxon>
        <taxon>Roseofilum</taxon>
        <taxon>Roseofilum casamattae</taxon>
    </lineage>
</organism>
<keyword evidence="2" id="KW-1185">Reference proteome</keyword>
<protein>
    <submittedName>
        <fullName evidence="1">Uncharacterized protein</fullName>
    </submittedName>
</protein>
<comment type="caution">
    <text evidence="1">The sequence shown here is derived from an EMBL/GenBank/DDBJ whole genome shotgun (WGS) entry which is preliminary data.</text>
</comment>
<dbReference type="RefSeq" id="WP_283758317.1">
    <property type="nucleotide sequence ID" value="NZ_JAQOSQ010000009.1"/>
</dbReference>
<reference evidence="1 2" key="1">
    <citation type="submission" date="2023-01" db="EMBL/GenBank/DDBJ databases">
        <title>Novel diversity within Roseofilum (Cyanobacteria; Desertifilaceae) from marine benthic mats with descriptions of four novel species.</title>
        <authorList>
            <person name="Wang Y."/>
            <person name="Berthold D.E."/>
            <person name="Hu J."/>
            <person name="Lefler F.W."/>
            <person name="Laughinghouse H.D. IV."/>
        </authorList>
    </citation>
    <scope>NUCLEOTIDE SEQUENCE [LARGE SCALE GENOMIC DNA]</scope>
    <source>
        <strain evidence="1 2">BLCC-M143</strain>
    </source>
</reference>
<dbReference type="Proteomes" id="UP001232992">
    <property type="component" value="Unassembled WGS sequence"/>
</dbReference>
<dbReference type="EMBL" id="JAQOSQ010000009">
    <property type="protein sequence ID" value="MDJ1183664.1"/>
    <property type="molecule type" value="Genomic_DNA"/>
</dbReference>
<evidence type="ECO:0000313" key="1">
    <source>
        <dbReference type="EMBL" id="MDJ1183664.1"/>
    </source>
</evidence>
<gene>
    <name evidence="1" type="ORF">PMH09_10735</name>
</gene>
<name>A0ABT7BYU9_9CYAN</name>
<evidence type="ECO:0000313" key="2">
    <source>
        <dbReference type="Proteomes" id="UP001232992"/>
    </source>
</evidence>
<accession>A0ABT7BYU9</accession>